<comment type="catalytic activity">
    <reaction evidence="19">
        <text>L-threonyl-[protein] + ATP = O-phospho-L-threonyl-[protein] + ADP + H(+)</text>
        <dbReference type="Rhea" id="RHEA:46608"/>
        <dbReference type="Rhea" id="RHEA-COMP:11060"/>
        <dbReference type="Rhea" id="RHEA-COMP:11605"/>
        <dbReference type="ChEBI" id="CHEBI:15378"/>
        <dbReference type="ChEBI" id="CHEBI:30013"/>
        <dbReference type="ChEBI" id="CHEBI:30616"/>
        <dbReference type="ChEBI" id="CHEBI:61977"/>
        <dbReference type="ChEBI" id="CHEBI:456216"/>
        <dbReference type="EC" id="2.7.11.17"/>
    </reaction>
</comment>
<evidence type="ECO:0000256" key="14">
    <source>
        <dbReference type="ARBA" id="ARBA00022860"/>
    </source>
</evidence>
<dbReference type="GO" id="GO:0005681">
    <property type="term" value="C:spliceosomal complex"/>
    <property type="evidence" value="ECO:0007669"/>
    <property type="project" value="InterPro"/>
</dbReference>
<dbReference type="InterPro" id="IPR001163">
    <property type="entry name" value="Sm_dom_euk/arc"/>
</dbReference>
<dbReference type="FunFam" id="3.30.200.20:FF:000429">
    <property type="entry name" value="Calcium/calmodulin-dependent protein kinase kinase"/>
    <property type="match status" value="1"/>
</dbReference>
<dbReference type="EC" id="2.7.11.17" evidence="4"/>
<keyword evidence="17" id="KW-0687">Ribonucleoprotein</keyword>
<feature type="region of interest" description="Disordered" evidence="22">
    <location>
        <begin position="479"/>
        <end position="502"/>
    </location>
</feature>
<evidence type="ECO:0000256" key="6">
    <source>
        <dbReference type="ARBA" id="ARBA00022490"/>
    </source>
</evidence>
<evidence type="ECO:0000256" key="4">
    <source>
        <dbReference type="ARBA" id="ARBA00012434"/>
    </source>
</evidence>
<comment type="function">
    <text evidence="21">Plays a role in pre-mRNA splicing as a core component of the spliceosomal U1, U2, U4 and U5 small nuclear ribonucleoproteins (snRNPs), the building blocks of the spliceosome. Component of both the pre-catalytic spliceosome B complex and activated spliceosome C complexes. As a component of the minor spliceosome, involved in the splicing of U12-type introns in pre-mRNAs. As part of the U7 snRNP it is involved in histone pre-mRNA 3'-end processing.</text>
</comment>
<name>A0AAE0UX05_9TELE</name>
<evidence type="ECO:0000256" key="15">
    <source>
        <dbReference type="ARBA" id="ARBA00023187"/>
    </source>
</evidence>
<gene>
    <name evidence="25" type="ORF">QTP70_022673</name>
</gene>
<keyword evidence="8" id="KW-0597">Phosphoprotein</keyword>
<dbReference type="CDD" id="cd01721">
    <property type="entry name" value="Sm_D3"/>
    <property type="match status" value="1"/>
</dbReference>
<dbReference type="GO" id="GO:0005829">
    <property type="term" value="C:cytosol"/>
    <property type="evidence" value="ECO:0007669"/>
    <property type="project" value="UniProtKB-SubCell"/>
</dbReference>
<feature type="non-terminal residue" evidence="25">
    <location>
        <position position="1"/>
    </location>
</feature>
<organism evidence="25 26">
    <name type="scientific">Hemibagrus guttatus</name>
    <dbReference type="NCBI Taxonomy" id="175788"/>
    <lineage>
        <taxon>Eukaryota</taxon>
        <taxon>Metazoa</taxon>
        <taxon>Chordata</taxon>
        <taxon>Craniata</taxon>
        <taxon>Vertebrata</taxon>
        <taxon>Euteleostomi</taxon>
        <taxon>Actinopterygii</taxon>
        <taxon>Neopterygii</taxon>
        <taxon>Teleostei</taxon>
        <taxon>Ostariophysi</taxon>
        <taxon>Siluriformes</taxon>
        <taxon>Bagridae</taxon>
        <taxon>Hemibagrus</taxon>
    </lineage>
</organism>
<comment type="caution">
    <text evidence="25">The sequence shown here is derived from an EMBL/GenBank/DDBJ whole genome shotgun (WGS) entry which is preliminary data.</text>
</comment>
<evidence type="ECO:0000256" key="20">
    <source>
        <dbReference type="ARBA" id="ARBA00047430"/>
    </source>
</evidence>
<evidence type="ECO:0000259" key="24">
    <source>
        <dbReference type="PROSITE" id="PS52002"/>
    </source>
</evidence>
<keyword evidence="6" id="KW-0963">Cytoplasm</keyword>
<dbReference type="GO" id="GO:0005654">
    <property type="term" value="C:nucleoplasm"/>
    <property type="evidence" value="ECO:0007669"/>
    <property type="project" value="UniProtKB-ARBA"/>
</dbReference>
<keyword evidence="7" id="KW-0723">Serine/threonine-protein kinase</keyword>
<evidence type="ECO:0000256" key="21">
    <source>
        <dbReference type="ARBA" id="ARBA00056968"/>
    </source>
</evidence>
<keyword evidence="15" id="KW-0508">mRNA splicing</keyword>
<dbReference type="SMART" id="SM00220">
    <property type="entry name" value="S_TKc"/>
    <property type="match status" value="1"/>
</dbReference>
<evidence type="ECO:0000259" key="23">
    <source>
        <dbReference type="PROSITE" id="PS50011"/>
    </source>
</evidence>
<comment type="catalytic activity">
    <reaction evidence="20">
        <text>L-seryl-[protein] + ATP = O-phospho-L-seryl-[protein] + ADP + H(+)</text>
        <dbReference type="Rhea" id="RHEA:17989"/>
        <dbReference type="Rhea" id="RHEA-COMP:9863"/>
        <dbReference type="Rhea" id="RHEA-COMP:11604"/>
        <dbReference type="ChEBI" id="CHEBI:15378"/>
        <dbReference type="ChEBI" id="CHEBI:29999"/>
        <dbReference type="ChEBI" id="CHEBI:30616"/>
        <dbReference type="ChEBI" id="CHEBI:83421"/>
        <dbReference type="ChEBI" id="CHEBI:456216"/>
        <dbReference type="EC" id="2.7.11.17"/>
    </reaction>
</comment>
<dbReference type="GO" id="GO:0061762">
    <property type="term" value="P:CAMKK-AMPK signaling cascade"/>
    <property type="evidence" value="ECO:0007669"/>
    <property type="project" value="TreeGrafter"/>
</dbReference>
<keyword evidence="12" id="KW-0418">Kinase</keyword>
<dbReference type="PROSITE" id="PS50011">
    <property type="entry name" value="PROTEIN_KINASE_DOM"/>
    <property type="match status" value="1"/>
</dbReference>
<keyword evidence="14" id="KW-0112">Calmodulin-binding</keyword>
<dbReference type="EMBL" id="JAUCMX010000014">
    <property type="protein sequence ID" value="KAK3524208.1"/>
    <property type="molecule type" value="Genomic_DNA"/>
</dbReference>
<feature type="compositionally biased region" description="Acidic residues" evidence="22">
    <location>
        <begin position="304"/>
        <end position="316"/>
    </location>
</feature>
<evidence type="ECO:0000256" key="11">
    <source>
        <dbReference type="ARBA" id="ARBA00022741"/>
    </source>
</evidence>
<dbReference type="Proteomes" id="UP001274896">
    <property type="component" value="Unassembled WGS sequence"/>
</dbReference>
<dbReference type="FunFam" id="1.10.510.10:FF:000091">
    <property type="entry name" value="Calcium/calmodulin-dependent protein kinase kinase 2 isoform 1"/>
    <property type="match status" value="1"/>
</dbReference>
<dbReference type="InterPro" id="IPR008271">
    <property type="entry name" value="Ser/Thr_kinase_AS"/>
</dbReference>
<dbReference type="PANTHER" id="PTHR43895:SF39">
    <property type="entry name" value="CALCIUM_CALMODULIN-DEPENDENT PROTEIN KINASE KINASE 2"/>
    <property type="match status" value="1"/>
</dbReference>
<evidence type="ECO:0000256" key="5">
    <source>
        <dbReference type="ARBA" id="ARBA00020160"/>
    </source>
</evidence>
<dbReference type="InterPro" id="IPR047575">
    <property type="entry name" value="Sm"/>
</dbReference>
<comment type="subcellular location">
    <subcellularLocation>
        <location evidence="2">Cytoplasm</location>
        <location evidence="2">Cytosol</location>
    </subcellularLocation>
    <subcellularLocation>
        <location evidence="1">Nucleus</location>
    </subcellularLocation>
</comment>
<evidence type="ECO:0000256" key="17">
    <source>
        <dbReference type="ARBA" id="ARBA00023274"/>
    </source>
</evidence>
<dbReference type="GO" id="GO:0005524">
    <property type="term" value="F:ATP binding"/>
    <property type="evidence" value="ECO:0007669"/>
    <property type="project" value="UniProtKB-KW"/>
</dbReference>
<keyword evidence="10" id="KW-0808">Transferase</keyword>
<evidence type="ECO:0000256" key="18">
    <source>
        <dbReference type="ARBA" id="ARBA00033126"/>
    </source>
</evidence>
<dbReference type="PROSITE" id="PS52002">
    <property type="entry name" value="SM"/>
    <property type="match status" value="1"/>
</dbReference>
<dbReference type="GO" id="GO:0000387">
    <property type="term" value="P:spliceosomal snRNP assembly"/>
    <property type="evidence" value="ECO:0007669"/>
    <property type="project" value="InterPro"/>
</dbReference>
<dbReference type="FunFam" id="2.30.30.100:FF:000002">
    <property type="entry name" value="Small nuclear ribonucleoprotein Sm D3"/>
    <property type="match status" value="1"/>
</dbReference>
<dbReference type="SMART" id="SM00651">
    <property type="entry name" value="Sm"/>
    <property type="match status" value="1"/>
</dbReference>
<proteinExistence type="inferred from homology"/>
<dbReference type="PROSITE" id="PS00108">
    <property type="entry name" value="PROTEIN_KINASE_ST"/>
    <property type="match status" value="1"/>
</dbReference>
<evidence type="ECO:0000256" key="8">
    <source>
        <dbReference type="ARBA" id="ARBA00022553"/>
    </source>
</evidence>
<evidence type="ECO:0000313" key="25">
    <source>
        <dbReference type="EMBL" id="KAK3524208.1"/>
    </source>
</evidence>
<keyword evidence="16" id="KW-0539">Nucleus</keyword>
<keyword evidence="13" id="KW-0067">ATP-binding</keyword>
<dbReference type="Gene3D" id="1.10.510.10">
    <property type="entry name" value="Transferase(Phosphotransferase) domain 1"/>
    <property type="match status" value="1"/>
</dbReference>
<dbReference type="SUPFAM" id="SSF56112">
    <property type="entry name" value="Protein kinase-like (PK-like)"/>
    <property type="match status" value="1"/>
</dbReference>
<evidence type="ECO:0000256" key="12">
    <source>
        <dbReference type="ARBA" id="ARBA00022777"/>
    </source>
</evidence>
<dbReference type="Pfam" id="PF00069">
    <property type="entry name" value="Pkinase"/>
    <property type="match status" value="1"/>
</dbReference>
<evidence type="ECO:0000256" key="9">
    <source>
        <dbReference type="ARBA" id="ARBA00022664"/>
    </source>
</evidence>
<dbReference type="InterPro" id="IPR000719">
    <property type="entry name" value="Prot_kinase_dom"/>
</dbReference>
<dbReference type="InterPro" id="IPR011009">
    <property type="entry name" value="Kinase-like_dom_sf"/>
</dbReference>
<dbReference type="Pfam" id="PF01423">
    <property type="entry name" value="LSM"/>
    <property type="match status" value="1"/>
</dbReference>
<evidence type="ECO:0000256" key="10">
    <source>
        <dbReference type="ARBA" id="ARBA00022679"/>
    </source>
</evidence>
<evidence type="ECO:0000256" key="3">
    <source>
        <dbReference type="ARBA" id="ARBA00008146"/>
    </source>
</evidence>
<dbReference type="SUPFAM" id="SSF50182">
    <property type="entry name" value="Sm-like ribonucleoproteins"/>
    <property type="match status" value="1"/>
</dbReference>
<reference evidence="25" key="1">
    <citation type="submission" date="2023-06" db="EMBL/GenBank/DDBJ databases">
        <title>Male Hemibagrus guttatus genome.</title>
        <authorList>
            <person name="Bian C."/>
        </authorList>
    </citation>
    <scope>NUCLEOTIDE SEQUENCE</scope>
    <source>
        <strain evidence="25">Male_cb2023</strain>
        <tissue evidence="25">Muscle</tissue>
    </source>
</reference>
<evidence type="ECO:0000256" key="19">
    <source>
        <dbReference type="ARBA" id="ARBA00047307"/>
    </source>
</evidence>
<feature type="domain" description="Sm" evidence="24">
    <location>
        <begin position="89"/>
        <end position="161"/>
    </location>
</feature>
<evidence type="ECO:0000313" key="26">
    <source>
        <dbReference type="Proteomes" id="UP001274896"/>
    </source>
</evidence>
<keyword evidence="11" id="KW-0547">Nucleotide-binding</keyword>
<dbReference type="GO" id="GO:0003723">
    <property type="term" value="F:RNA binding"/>
    <property type="evidence" value="ECO:0007669"/>
    <property type="project" value="InterPro"/>
</dbReference>
<evidence type="ECO:0000256" key="2">
    <source>
        <dbReference type="ARBA" id="ARBA00004514"/>
    </source>
</evidence>
<evidence type="ECO:0000256" key="7">
    <source>
        <dbReference type="ARBA" id="ARBA00022527"/>
    </source>
</evidence>
<dbReference type="PANTHER" id="PTHR43895">
    <property type="entry name" value="CALCIUM/CALMODULIN-DEPENDENT PROTEIN KINASE KINASE-RELATED"/>
    <property type="match status" value="1"/>
</dbReference>
<feature type="region of interest" description="Disordered" evidence="22">
    <location>
        <begin position="296"/>
        <end position="327"/>
    </location>
</feature>
<dbReference type="GO" id="GO:0004683">
    <property type="term" value="F:calcium/calmodulin-dependent protein kinase activity"/>
    <property type="evidence" value="ECO:0007669"/>
    <property type="project" value="UniProtKB-EC"/>
</dbReference>
<sequence length="816" mass="91035">IPCLLLRSQLSGMMAHQLKLNPSKTELLVIPKGFGHFYPHRLFSLVSCHFETGLLQLSTSRSTSDCSLTSVNDSHKPPHCCIFIMSIGVPIKVLHEAEGHIVTCETNTGEVYRGKLIEAEDNMNCQMSNITVTYRDGRVAQLEQVYIRGSKIRFLILPDMLKNAPMLKSVKNKNQGAGAGRGKAAILKAQVKLDSVNKWLREVEAGEAQEDEETSSRKDDSVIPRTLKDTMFPCVSSWTSAEATTPLCYAPSTPAAQSPDQTLPDLLRGCTTLSAPPLSPCITDMESLIVVTEYEPSGDRMGDVEEEEPEEMDSSETPELASAPPPPFHAPSCDLLSHTASRPEALFPEAQEHRGRLNLSDRKLSLQERSHTLSSPCGSPGLNGRYIYPSLPYSPITSPHSSPRLPRRPTVESHRVSITDLQDCVQLNQYKLKDEIGKGSYGVVKLAYNEDDNTYYVSPTHTCPHAMKVLSKRRLMRQAGFPRRPPPRGARSDPECPPQPKGPLERVYQEIAILKKLDHPNVVKLVEVLDDPSEDHLYMVFELVKRGAVMEVPTDKPLNEEQARFYFQDLLRGIEYLHYQKIIHRDIKPSNLLVGEDGHIKIADFGVSNQFEGADALLTSTVGTPAFLAPETLSETRKNFSGKALDVWAMGVTLYCFVFGVCPFMDERILSLHQKIKTQPVELPEHADVSDDLKDLLFKMLDKNPENRITVPQIKVHSWVTRHGAEPLPPEDDNCCSLIEVTEEEVENSVKHIPSLATVILVRTMLRKRSFGNPFDWSRREDRSPTAQGHSLMKQESGDGARSVDLPFVGEDEVLS</sequence>
<comment type="similarity">
    <text evidence="3">Belongs to the snRNP core protein family.</text>
</comment>
<evidence type="ECO:0000256" key="13">
    <source>
        <dbReference type="ARBA" id="ARBA00022840"/>
    </source>
</evidence>
<dbReference type="Gene3D" id="3.30.200.20">
    <property type="entry name" value="Phosphorylase Kinase, domain 1"/>
    <property type="match status" value="1"/>
</dbReference>
<feature type="domain" description="Protein kinase" evidence="23">
    <location>
        <begin position="430"/>
        <end position="720"/>
    </location>
</feature>
<dbReference type="InterPro" id="IPR010920">
    <property type="entry name" value="LSM_dom_sf"/>
</dbReference>
<dbReference type="GO" id="GO:0005516">
    <property type="term" value="F:calmodulin binding"/>
    <property type="evidence" value="ECO:0007669"/>
    <property type="project" value="UniProtKB-KW"/>
</dbReference>
<keyword evidence="26" id="KW-1185">Reference proteome</keyword>
<evidence type="ECO:0000256" key="1">
    <source>
        <dbReference type="ARBA" id="ARBA00004123"/>
    </source>
</evidence>
<dbReference type="InterPro" id="IPR034099">
    <property type="entry name" value="SmD3"/>
</dbReference>
<accession>A0AAE0UX05</accession>
<protein>
    <recommendedName>
        <fullName evidence="5">Small nuclear ribonucleoprotein Sm D3</fullName>
        <ecNumber evidence="4">2.7.11.17</ecNumber>
    </recommendedName>
    <alternativeName>
        <fullName evidence="18">snRNP core protein D3</fullName>
    </alternativeName>
</protein>
<dbReference type="AlphaFoldDB" id="A0AAE0UX05"/>
<evidence type="ECO:0000256" key="22">
    <source>
        <dbReference type="SAM" id="MobiDB-lite"/>
    </source>
</evidence>
<dbReference type="Gene3D" id="2.30.30.100">
    <property type="match status" value="1"/>
</dbReference>
<feature type="region of interest" description="Disordered" evidence="22">
    <location>
        <begin position="774"/>
        <end position="806"/>
    </location>
</feature>
<evidence type="ECO:0000256" key="16">
    <source>
        <dbReference type="ARBA" id="ARBA00023242"/>
    </source>
</evidence>
<keyword evidence="9" id="KW-0507">mRNA processing</keyword>